<dbReference type="InterPro" id="IPR011009">
    <property type="entry name" value="Kinase-like_dom_sf"/>
</dbReference>
<dbReference type="Gene3D" id="3.90.1200.10">
    <property type="match status" value="1"/>
</dbReference>
<sequence length="325" mass="34663">MEVTAVHATPVGSGQMAGSFRLDLTYADAVTGGMPSTVIAKLATGPAEQREFGAGAFRNEVQFYADLAPTVRVPTPRCHASTISPSGAEFVLLLDDLAPAVQGDQITGCTPEQASAVAVAAAGLHAPRWDDDSLLDTEIGFALPTDDDRVLMESVLEPMADIFRARFDLTASESATVDWLVANAGTWLVAPQRHFTLIHGDLRIDNVMFGPDGAVTVIDWQTIVPGQPLRDIAFLLSTSLTVADRRANEDAILADYHRALVGHGISGYTMQECREDYVSALLQAPLIIVFGCAAAQPTERGDRMFRVMLDRATAAIGDLVPDALG</sequence>
<dbReference type="Proteomes" id="UP000011666">
    <property type="component" value="Unassembled WGS sequence"/>
</dbReference>
<organism evidence="2 3">
    <name type="scientific">Gordonia soli NBRC 108243</name>
    <dbReference type="NCBI Taxonomy" id="1223545"/>
    <lineage>
        <taxon>Bacteria</taxon>
        <taxon>Bacillati</taxon>
        <taxon>Actinomycetota</taxon>
        <taxon>Actinomycetes</taxon>
        <taxon>Mycobacteriales</taxon>
        <taxon>Gordoniaceae</taxon>
        <taxon>Gordonia</taxon>
    </lineage>
</organism>
<evidence type="ECO:0000313" key="3">
    <source>
        <dbReference type="Proteomes" id="UP000011666"/>
    </source>
</evidence>
<reference evidence="2 3" key="1">
    <citation type="submission" date="2013-01" db="EMBL/GenBank/DDBJ databases">
        <title>Whole genome shotgun sequence of Gordonia soli NBRC 108243.</title>
        <authorList>
            <person name="Isaki-Nakamura S."/>
            <person name="Hosoyama A."/>
            <person name="Tsuchikane K."/>
            <person name="Ando Y."/>
            <person name="Baba S."/>
            <person name="Ohji S."/>
            <person name="Hamada M."/>
            <person name="Tamura T."/>
            <person name="Yamazoe A."/>
            <person name="Yamazaki S."/>
            <person name="Fujita N."/>
        </authorList>
    </citation>
    <scope>NUCLEOTIDE SEQUENCE [LARGE SCALE GENOMIC DNA]</scope>
    <source>
        <strain evidence="2 3">NBRC 108243</strain>
    </source>
</reference>
<dbReference type="PANTHER" id="PTHR23020">
    <property type="entry name" value="UNCHARACTERIZED NUCLEAR HORMONE RECEPTOR-RELATED"/>
    <property type="match status" value="1"/>
</dbReference>
<dbReference type="PANTHER" id="PTHR23020:SF41">
    <property type="entry name" value="AMINOGLYCOSIDE PHOSPHOTRANSFERASE DOMAIN-CONTAINING PROTEIN"/>
    <property type="match status" value="1"/>
</dbReference>
<name>M0QGQ3_9ACTN</name>
<dbReference type="InterPro" id="IPR052961">
    <property type="entry name" value="Oxido-Kinase-like_Enzymes"/>
</dbReference>
<dbReference type="eggNOG" id="COG3173">
    <property type="taxonomic scope" value="Bacteria"/>
</dbReference>
<comment type="caution">
    <text evidence="2">The sequence shown here is derived from an EMBL/GenBank/DDBJ whole genome shotgun (WGS) entry which is preliminary data.</text>
</comment>
<dbReference type="STRING" id="1223545.GS4_11_00740"/>
<dbReference type="InterPro" id="IPR015897">
    <property type="entry name" value="CHK_kinase-like"/>
</dbReference>
<dbReference type="Pfam" id="PF01636">
    <property type="entry name" value="APH"/>
    <property type="match status" value="1"/>
</dbReference>
<proteinExistence type="predicted"/>
<evidence type="ECO:0000313" key="2">
    <source>
        <dbReference type="EMBL" id="GAC67805.1"/>
    </source>
</evidence>
<dbReference type="SUPFAM" id="SSF56112">
    <property type="entry name" value="Protein kinase-like (PK-like)"/>
    <property type="match status" value="1"/>
</dbReference>
<protein>
    <recommendedName>
        <fullName evidence="1">CHK kinase-like domain-containing protein</fullName>
    </recommendedName>
</protein>
<dbReference type="InterPro" id="IPR002575">
    <property type="entry name" value="Aminoglycoside_PTrfase"/>
</dbReference>
<feature type="domain" description="CHK kinase-like" evidence="1">
    <location>
        <begin position="92"/>
        <end position="266"/>
    </location>
</feature>
<gene>
    <name evidence="2" type="ORF">GS4_11_00740</name>
</gene>
<dbReference type="EMBL" id="BANX01000011">
    <property type="protein sequence ID" value="GAC67805.1"/>
    <property type="molecule type" value="Genomic_DNA"/>
</dbReference>
<dbReference type="SMART" id="SM00587">
    <property type="entry name" value="CHK"/>
    <property type="match status" value="1"/>
</dbReference>
<accession>M0QGQ3</accession>
<evidence type="ECO:0000259" key="1">
    <source>
        <dbReference type="SMART" id="SM00587"/>
    </source>
</evidence>
<dbReference type="AlphaFoldDB" id="M0QGQ3"/>
<keyword evidence="3" id="KW-1185">Reference proteome</keyword>